<dbReference type="Proteomes" id="UP001233999">
    <property type="component" value="Unassembled WGS sequence"/>
</dbReference>
<dbReference type="Gene3D" id="3.30.160.60">
    <property type="entry name" value="Classic Zinc Finger"/>
    <property type="match status" value="2"/>
</dbReference>
<gene>
    <name evidence="10" type="ORF">L9F63_009249</name>
</gene>
<dbReference type="PANTHER" id="PTHR16515:SF49">
    <property type="entry name" value="GASTRULA ZINC FINGER PROTEIN XLCGF49.1-LIKE-RELATED"/>
    <property type="match status" value="1"/>
</dbReference>
<dbReference type="AlphaFoldDB" id="A0AAD8ESI2"/>
<reference evidence="10" key="1">
    <citation type="journal article" date="2023" name="IScience">
        <title>Live-bearing cockroach genome reveals convergent evolutionary mechanisms linked to viviparity in insects and beyond.</title>
        <authorList>
            <person name="Fouks B."/>
            <person name="Harrison M.C."/>
            <person name="Mikhailova A.A."/>
            <person name="Marchal E."/>
            <person name="English S."/>
            <person name="Carruthers M."/>
            <person name="Jennings E.C."/>
            <person name="Chiamaka E.L."/>
            <person name="Frigard R.A."/>
            <person name="Pippel M."/>
            <person name="Attardo G.M."/>
            <person name="Benoit J.B."/>
            <person name="Bornberg-Bauer E."/>
            <person name="Tobe S.S."/>
        </authorList>
    </citation>
    <scope>NUCLEOTIDE SEQUENCE</scope>
    <source>
        <strain evidence="10">Stay&amp;Tobe</strain>
    </source>
</reference>
<evidence type="ECO:0000313" key="10">
    <source>
        <dbReference type="EMBL" id="KAJ9600479.1"/>
    </source>
</evidence>
<keyword evidence="5" id="KW-0862">Zinc</keyword>
<keyword evidence="6" id="KW-0238">DNA-binding</keyword>
<comment type="subcellular location">
    <subcellularLocation>
        <location evidence="1">Nucleus</location>
    </subcellularLocation>
</comment>
<evidence type="ECO:0000256" key="6">
    <source>
        <dbReference type="ARBA" id="ARBA00023125"/>
    </source>
</evidence>
<evidence type="ECO:0000256" key="8">
    <source>
        <dbReference type="PROSITE-ProRule" id="PRU00042"/>
    </source>
</evidence>
<feature type="domain" description="C2H2-type" evidence="9">
    <location>
        <begin position="26"/>
        <end position="53"/>
    </location>
</feature>
<sequence length="84" mass="9940">MVCGRSFTLKKDLSDHARIHNNEKPFKCSFCDKLFSRNTDLNRHSRIHNREKMFRCSECHKCSLVKDALTVHLMFTTIINNKLQ</sequence>
<evidence type="ECO:0000256" key="3">
    <source>
        <dbReference type="ARBA" id="ARBA00022737"/>
    </source>
</evidence>
<evidence type="ECO:0000259" key="9">
    <source>
        <dbReference type="PROSITE" id="PS50157"/>
    </source>
</evidence>
<organism evidence="10 11">
    <name type="scientific">Diploptera punctata</name>
    <name type="common">Pacific beetle cockroach</name>
    <dbReference type="NCBI Taxonomy" id="6984"/>
    <lineage>
        <taxon>Eukaryota</taxon>
        <taxon>Metazoa</taxon>
        <taxon>Ecdysozoa</taxon>
        <taxon>Arthropoda</taxon>
        <taxon>Hexapoda</taxon>
        <taxon>Insecta</taxon>
        <taxon>Pterygota</taxon>
        <taxon>Neoptera</taxon>
        <taxon>Polyneoptera</taxon>
        <taxon>Dictyoptera</taxon>
        <taxon>Blattodea</taxon>
        <taxon>Blaberoidea</taxon>
        <taxon>Blaberidae</taxon>
        <taxon>Diplopterinae</taxon>
        <taxon>Diploptera</taxon>
    </lineage>
</organism>
<evidence type="ECO:0000313" key="11">
    <source>
        <dbReference type="Proteomes" id="UP001233999"/>
    </source>
</evidence>
<evidence type="ECO:0000256" key="1">
    <source>
        <dbReference type="ARBA" id="ARBA00004123"/>
    </source>
</evidence>
<dbReference type="GO" id="GO:0003677">
    <property type="term" value="F:DNA binding"/>
    <property type="evidence" value="ECO:0007669"/>
    <property type="project" value="UniProtKB-KW"/>
</dbReference>
<name>A0AAD8ESI2_DIPPU</name>
<evidence type="ECO:0000256" key="2">
    <source>
        <dbReference type="ARBA" id="ARBA00022723"/>
    </source>
</evidence>
<proteinExistence type="predicted"/>
<dbReference type="PANTHER" id="PTHR16515">
    <property type="entry name" value="PR DOMAIN ZINC FINGER PROTEIN"/>
    <property type="match status" value="1"/>
</dbReference>
<reference evidence="10" key="2">
    <citation type="submission" date="2023-05" db="EMBL/GenBank/DDBJ databases">
        <authorList>
            <person name="Fouks B."/>
        </authorList>
    </citation>
    <scope>NUCLEOTIDE SEQUENCE</scope>
    <source>
        <strain evidence="10">Stay&amp;Tobe</strain>
        <tissue evidence="10">Testes</tissue>
    </source>
</reference>
<dbReference type="SMART" id="SM00355">
    <property type="entry name" value="ZnF_C2H2"/>
    <property type="match status" value="3"/>
</dbReference>
<dbReference type="PROSITE" id="PS00028">
    <property type="entry name" value="ZINC_FINGER_C2H2_1"/>
    <property type="match status" value="1"/>
</dbReference>
<dbReference type="PROSITE" id="PS50157">
    <property type="entry name" value="ZINC_FINGER_C2H2_2"/>
    <property type="match status" value="2"/>
</dbReference>
<keyword evidence="4 8" id="KW-0863">Zinc-finger</keyword>
<keyword evidence="11" id="KW-1185">Reference proteome</keyword>
<dbReference type="GO" id="GO:0005634">
    <property type="term" value="C:nucleus"/>
    <property type="evidence" value="ECO:0007669"/>
    <property type="project" value="UniProtKB-SubCell"/>
</dbReference>
<dbReference type="EMBL" id="JASPKZ010000419">
    <property type="protein sequence ID" value="KAJ9600479.1"/>
    <property type="molecule type" value="Genomic_DNA"/>
</dbReference>
<dbReference type="InterPro" id="IPR013087">
    <property type="entry name" value="Znf_C2H2_type"/>
</dbReference>
<evidence type="ECO:0000256" key="7">
    <source>
        <dbReference type="ARBA" id="ARBA00023242"/>
    </source>
</evidence>
<protein>
    <recommendedName>
        <fullName evidence="9">C2H2-type domain-containing protein</fullName>
    </recommendedName>
</protein>
<keyword evidence="7" id="KW-0539">Nucleus</keyword>
<dbReference type="FunFam" id="3.30.160.60:FF:000358">
    <property type="entry name" value="zinc finger protein 24"/>
    <property type="match status" value="1"/>
</dbReference>
<dbReference type="InterPro" id="IPR050331">
    <property type="entry name" value="Zinc_finger"/>
</dbReference>
<accession>A0AAD8ESI2</accession>
<dbReference type="InterPro" id="IPR036236">
    <property type="entry name" value="Znf_C2H2_sf"/>
</dbReference>
<dbReference type="SUPFAM" id="SSF57667">
    <property type="entry name" value="beta-beta-alpha zinc fingers"/>
    <property type="match status" value="2"/>
</dbReference>
<keyword evidence="3" id="KW-0677">Repeat</keyword>
<keyword evidence="2" id="KW-0479">Metal-binding</keyword>
<dbReference type="GO" id="GO:0008270">
    <property type="term" value="F:zinc ion binding"/>
    <property type="evidence" value="ECO:0007669"/>
    <property type="project" value="UniProtKB-KW"/>
</dbReference>
<feature type="domain" description="C2H2-type" evidence="9">
    <location>
        <begin position="1"/>
        <end position="25"/>
    </location>
</feature>
<evidence type="ECO:0000256" key="5">
    <source>
        <dbReference type="ARBA" id="ARBA00022833"/>
    </source>
</evidence>
<comment type="caution">
    <text evidence="10">The sequence shown here is derived from an EMBL/GenBank/DDBJ whole genome shotgun (WGS) entry which is preliminary data.</text>
</comment>
<evidence type="ECO:0000256" key="4">
    <source>
        <dbReference type="ARBA" id="ARBA00022771"/>
    </source>
</evidence>
<dbReference type="Pfam" id="PF00096">
    <property type="entry name" value="zf-C2H2"/>
    <property type="match status" value="2"/>
</dbReference>
<dbReference type="GO" id="GO:0010468">
    <property type="term" value="P:regulation of gene expression"/>
    <property type="evidence" value="ECO:0007669"/>
    <property type="project" value="TreeGrafter"/>
</dbReference>